<reference evidence="2 3" key="1">
    <citation type="submission" date="2017-10" db="EMBL/GenBank/DDBJ databases">
        <title>Sequencing the genomes of 1000 actinobacteria strains.</title>
        <authorList>
            <person name="Klenk H.-P."/>
        </authorList>
    </citation>
    <scope>NUCLEOTIDE SEQUENCE [LARGE SCALE GENOMIC DNA]</scope>
    <source>
        <strain evidence="2 3">DSM 15597</strain>
    </source>
</reference>
<gene>
    <name evidence="2" type="ORF">ATK74_1752</name>
</gene>
<feature type="region of interest" description="Disordered" evidence="1">
    <location>
        <begin position="33"/>
        <end position="91"/>
    </location>
</feature>
<keyword evidence="3" id="KW-1185">Reference proteome</keyword>
<sequence length="91" mass="10031">MYVRVRDENGHEFDVPEGSRLITQDLVELVEGVEPCSLRRPPKFAATPSEAAEDKSAKPRHRPGAQPPESPAQPDKSESDPAPDNPEKESE</sequence>
<dbReference type="Proteomes" id="UP000226079">
    <property type="component" value="Unassembled WGS sequence"/>
</dbReference>
<organism evidence="2 3">
    <name type="scientific">Propionicimonas paludicola</name>
    <dbReference type="NCBI Taxonomy" id="185243"/>
    <lineage>
        <taxon>Bacteria</taxon>
        <taxon>Bacillati</taxon>
        <taxon>Actinomycetota</taxon>
        <taxon>Actinomycetes</taxon>
        <taxon>Propionibacteriales</taxon>
        <taxon>Nocardioidaceae</taxon>
        <taxon>Propionicimonas</taxon>
    </lineage>
</organism>
<proteinExistence type="predicted"/>
<evidence type="ECO:0000313" key="2">
    <source>
        <dbReference type="EMBL" id="PFG17189.1"/>
    </source>
</evidence>
<evidence type="ECO:0000313" key="3">
    <source>
        <dbReference type="Proteomes" id="UP000226079"/>
    </source>
</evidence>
<protein>
    <submittedName>
        <fullName evidence="2">Uncharacterized protein</fullName>
    </submittedName>
</protein>
<dbReference type="EMBL" id="PDJC01000001">
    <property type="protein sequence ID" value="PFG17189.1"/>
    <property type="molecule type" value="Genomic_DNA"/>
</dbReference>
<evidence type="ECO:0000256" key="1">
    <source>
        <dbReference type="SAM" id="MobiDB-lite"/>
    </source>
</evidence>
<accession>A0A2A9CUF4</accession>
<comment type="caution">
    <text evidence="2">The sequence shown here is derived from an EMBL/GenBank/DDBJ whole genome shotgun (WGS) entry which is preliminary data.</text>
</comment>
<name>A0A2A9CUF4_9ACTN</name>
<dbReference type="AlphaFoldDB" id="A0A2A9CUF4"/>
<feature type="compositionally biased region" description="Basic and acidic residues" evidence="1">
    <location>
        <begin position="75"/>
        <end position="91"/>
    </location>
</feature>